<proteinExistence type="inferred from homology"/>
<dbReference type="SUPFAM" id="SSF82689">
    <property type="entry name" value="Mechanosensitive channel protein MscS (YggB), C-terminal domain"/>
    <property type="match status" value="1"/>
</dbReference>
<evidence type="ECO:0000256" key="3">
    <source>
        <dbReference type="ARBA" id="ARBA00022475"/>
    </source>
</evidence>
<dbReference type="Pfam" id="PF00924">
    <property type="entry name" value="MS_channel_2nd"/>
    <property type="match status" value="1"/>
</dbReference>
<evidence type="ECO:0000313" key="10">
    <source>
        <dbReference type="EMBL" id="SHH47681.1"/>
    </source>
</evidence>
<keyword evidence="11" id="KW-1185">Reference proteome</keyword>
<feature type="domain" description="Mechanosensitive ion channel MscS" evidence="8">
    <location>
        <begin position="158"/>
        <end position="226"/>
    </location>
</feature>
<dbReference type="InterPro" id="IPR006685">
    <property type="entry name" value="MscS_channel_2nd"/>
</dbReference>
<dbReference type="Proteomes" id="UP000184268">
    <property type="component" value="Unassembled WGS sequence"/>
</dbReference>
<dbReference type="GO" id="GO:0005886">
    <property type="term" value="C:plasma membrane"/>
    <property type="evidence" value="ECO:0007669"/>
    <property type="project" value="UniProtKB-SubCell"/>
</dbReference>
<evidence type="ECO:0000256" key="2">
    <source>
        <dbReference type="ARBA" id="ARBA00008017"/>
    </source>
</evidence>
<dbReference type="InterPro" id="IPR011014">
    <property type="entry name" value="MscS_channel_TM-2"/>
</dbReference>
<keyword evidence="3" id="KW-1003">Cell membrane</keyword>
<sequence length="338" mass="37541">MLAADREEPGTKTRAIQSAIRAVYWPARVGIVLAFLNLVASGLGDYFAVAVQSRLGPLNWYLSWGLALWFTLSLIGKFRESIAQDALAHNKLIDSDDPNSRSLYRDTTHIETGARVLSIFMVVAFGLTGLQEAGVSMSALAAFGGFGGLAVTFAAKDFLSNIFGGLMIYLDKPFTAGDWIKAEADGIEGIVEDVGWRITTIRKFNKVPLYVMNAQFAKINVENISRLTHYRLYERLYIDTADAALAPAIMRSVAGMLESHSEVDDSQTVLVKVDSIEDGRLRFFVLCYCRTTKWALYHQIKQELLLNINQIVQEHGSKLITPQRAVLFQPELAVENNL</sequence>
<organism evidence="10 11">
    <name type="scientific">Ferrimonas marina</name>
    <dbReference type="NCBI Taxonomy" id="299255"/>
    <lineage>
        <taxon>Bacteria</taxon>
        <taxon>Pseudomonadati</taxon>
        <taxon>Pseudomonadota</taxon>
        <taxon>Gammaproteobacteria</taxon>
        <taxon>Alteromonadales</taxon>
        <taxon>Ferrimonadaceae</taxon>
        <taxon>Ferrimonas</taxon>
    </lineage>
</organism>
<dbReference type="InterPro" id="IPR023408">
    <property type="entry name" value="MscS_beta-dom_sf"/>
</dbReference>
<dbReference type="InterPro" id="IPR045042">
    <property type="entry name" value="YnaI-like"/>
</dbReference>
<feature type="transmembrane region" description="Helical" evidence="7">
    <location>
        <begin position="60"/>
        <end position="78"/>
    </location>
</feature>
<dbReference type="PANTHER" id="PTHR43634:SF2">
    <property type="entry name" value="LOW CONDUCTANCE MECHANOSENSITIVE CHANNEL YNAI"/>
    <property type="match status" value="1"/>
</dbReference>
<feature type="domain" description="Mechanosensitive ion channel MscS C-terminal" evidence="9">
    <location>
        <begin position="248"/>
        <end position="318"/>
    </location>
</feature>
<evidence type="ECO:0000256" key="4">
    <source>
        <dbReference type="ARBA" id="ARBA00022692"/>
    </source>
</evidence>
<dbReference type="SUPFAM" id="SSF50182">
    <property type="entry name" value="Sm-like ribonucleoproteins"/>
    <property type="match status" value="1"/>
</dbReference>
<dbReference type="Gene3D" id="3.30.70.100">
    <property type="match status" value="1"/>
</dbReference>
<comment type="subcellular location">
    <subcellularLocation>
        <location evidence="1">Cell membrane</location>
        <topology evidence="1">Multi-pass membrane protein</topology>
    </subcellularLocation>
</comment>
<evidence type="ECO:0000259" key="8">
    <source>
        <dbReference type="Pfam" id="PF00924"/>
    </source>
</evidence>
<dbReference type="GO" id="GO:0008381">
    <property type="term" value="F:mechanosensitive monoatomic ion channel activity"/>
    <property type="evidence" value="ECO:0007669"/>
    <property type="project" value="UniProtKB-ARBA"/>
</dbReference>
<dbReference type="Pfam" id="PF21082">
    <property type="entry name" value="MS_channel_3rd"/>
    <property type="match status" value="1"/>
</dbReference>
<dbReference type="InterPro" id="IPR010920">
    <property type="entry name" value="LSM_dom_sf"/>
</dbReference>
<dbReference type="Gene3D" id="2.30.30.60">
    <property type="match status" value="1"/>
</dbReference>
<evidence type="ECO:0000256" key="6">
    <source>
        <dbReference type="ARBA" id="ARBA00023136"/>
    </source>
</evidence>
<protein>
    <submittedName>
        <fullName evidence="10">MscS family membrane protein</fullName>
    </submittedName>
</protein>
<dbReference type="EMBL" id="FQXG01000003">
    <property type="protein sequence ID" value="SHH47681.1"/>
    <property type="molecule type" value="Genomic_DNA"/>
</dbReference>
<evidence type="ECO:0000259" key="9">
    <source>
        <dbReference type="Pfam" id="PF21082"/>
    </source>
</evidence>
<keyword evidence="4 7" id="KW-0812">Transmembrane</keyword>
<evidence type="ECO:0000256" key="5">
    <source>
        <dbReference type="ARBA" id="ARBA00022989"/>
    </source>
</evidence>
<evidence type="ECO:0000313" key="11">
    <source>
        <dbReference type="Proteomes" id="UP000184268"/>
    </source>
</evidence>
<dbReference type="InterPro" id="IPR011066">
    <property type="entry name" value="MscS_channel_C_sf"/>
</dbReference>
<dbReference type="PANTHER" id="PTHR43634">
    <property type="entry name" value="OW CONDUCTANCE MECHANOSENSITIVE CHANNEL"/>
    <property type="match status" value="1"/>
</dbReference>
<evidence type="ECO:0000256" key="7">
    <source>
        <dbReference type="SAM" id="Phobius"/>
    </source>
</evidence>
<evidence type="ECO:0000256" key="1">
    <source>
        <dbReference type="ARBA" id="ARBA00004651"/>
    </source>
</evidence>
<keyword evidence="5 7" id="KW-1133">Transmembrane helix</keyword>
<feature type="transmembrane region" description="Helical" evidence="7">
    <location>
        <begin position="136"/>
        <end position="155"/>
    </location>
</feature>
<dbReference type="InterPro" id="IPR049278">
    <property type="entry name" value="MS_channel_C"/>
</dbReference>
<accession>A0A1M5TAE8</accession>
<feature type="transmembrane region" description="Helical" evidence="7">
    <location>
        <begin position="22"/>
        <end position="40"/>
    </location>
</feature>
<comment type="similarity">
    <text evidence="2">Belongs to the MscS (TC 1.A.23) family.</text>
</comment>
<dbReference type="AlphaFoldDB" id="A0A1M5TAE8"/>
<name>A0A1M5TAE8_9GAMM</name>
<gene>
    <name evidence="10" type="ORF">SAMN02745129_2060</name>
</gene>
<keyword evidence="6 7" id="KW-0472">Membrane</keyword>
<reference evidence="11" key="1">
    <citation type="submission" date="2016-11" db="EMBL/GenBank/DDBJ databases">
        <authorList>
            <person name="Varghese N."/>
            <person name="Submissions S."/>
        </authorList>
    </citation>
    <scope>NUCLEOTIDE SEQUENCE [LARGE SCALE GENOMIC DNA]</scope>
    <source>
        <strain evidence="11">DSM 16917</strain>
    </source>
</reference>
<dbReference type="Gene3D" id="1.10.287.1260">
    <property type="match status" value="1"/>
</dbReference>
<dbReference type="SUPFAM" id="SSF82861">
    <property type="entry name" value="Mechanosensitive channel protein MscS (YggB), transmembrane region"/>
    <property type="match status" value="1"/>
</dbReference>
<dbReference type="STRING" id="299255.SAMN02745129_2060"/>